<protein>
    <submittedName>
        <fullName evidence="2">Uncharacterized protein</fullName>
    </submittedName>
</protein>
<name>A0AC34QHH8_9BILA</name>
<organism evidence="1 2">
    <name type="scientific">Panagrolaimus sp. JU765</name>
    <dbReference type="NCBI Taxonomy" id="591449"/>
    <lineage>
        <taxon>Eukaryota</taxon>
        <taxon>Metazoa</taxon>
        <taxon>Ecdysozoa</taxon>
        <taxon>Nematoda</taxon>
        <taxon>Chromadorea</taxon>
        <taxon>Rhabditida</taxon>
        <taxon>Tylenchina</taxon>
        <taxon>Panagrolaimomorpha</taxon>
        <taxon>Panagrolaimoidea</taxon>
        <taxon>Panagrolaimidae</taxon>
        <taxon>Panagrolaimus</taxon>
    </lineage>
</organism>
<sequence length="206" mass="23028">MRLYIFIGVAAAAILSFAAADSRECSDKLANIVINLNGPFFTKDQIIRIIDDMGTMYLQGTPLADICRYLRNSQSTYCTTEQINIVADITKQINQIIGSSERTAQLFNISFSEALSFISADQRELDQLIATEKAQGLDTDTLKRDMCRFIISKYTQEKRVEMAKRILGYVTPEHRVQIRNLLGSVIKLDGIDINDVGTTPAGFQGF</sequence>
<dbReference type="Proteomes" id="UP000887576">
    <property type="component" value="Unplaced"/>
</dbReference>
<proteinExistence type="predicted"/>
<accession>A0AC34QHH8</accession>
<reference evidence="2" key="1">
    <citation type="submission" date="2022-11" db="UniProtKB">
        <authorList>
            <consortium name="WormBaseParasite"/>
        </authorList>
    </citation>
    <scope>IDENTIFICATION</scope>
</reference>
<dbReference type="WBParaSite" id="JU765_v2.g16380.t1">
    <property type="protein sequence ID" value="JU765_v2.g16380.t1"/>
    <property type="gene ID" value="JU765_v2.g16380"/>
</dbReference>
<evidence type="ECO:0000313" key="2">
    <source>
        <dbReference type="WBParaSite" id="JU765_v2.g16380.t1"/>
    </source>
</evidence>
<evidence type="ECO:0000313" key="1">
    <source>
        <dbReference type="Proteomes" id="UP000887576"/>
    </source>
</evidence>